<evidence type="ECO:0000313" key="8">
    <source>
        <dbReference type="Proteomes" id="UP000002221"/>
    </source>
</evidence>
<keyword evidence="8" id="KW-1185">Reference proteome</keyword>
<dbReference type="SUPFAM" id="SSF53187">
    <property type="entry name" value="Zn-dependent exopeptidases"/>
    <property type="match status" value="1"/>
</dbReference>
<proteinExistence type="inferred from homology"/>
<keyword evidence="2" id="KW-0645">Protease</keyword>
<keyword evidence="5" id="KW-0862">Zinc</keyword>
<dbReference type="EMBL" id="CP001807">
    <property type="protein sequence ID" value="ACY47930.1"/>
    <property type="molecule type" value="Genomic_DNA"/>
</dbReference>
<dbReference type="Pfam" id="PF07687">
    <property type="entry name" value="M20_dimer"/>
    <property type="match status" value="1"/>
</dbReference>
<evidence type="ECO:0000259" key="6">
    <source>
        <dbReference type="Pfam" id="PF07687"/>
    </source>
</evidence>
<dbReference type="STRING" id="518766.Rmar_1037"/>
<evidence type="ECO:0000256" key="5">
    <source>
        <dbReference type="ARBA" id="ARBA00022833"/>
    </source>
</evidence>
<organism evidence="7 8">
    <name type="scientific">Rhodothermus marinus (strain ATCC 43812 / DSM 4252 / R-10)</name>
    <name type="common">Rhodothermus obamensis</name>
    <dbReference type="NCBI Taxonomy" id="518766"/>
    <lineage>
        <taxon>Bacteria</taxon>
        <taxon>Pseudomonadati</taxon>
        <taxon>Rhodothermota</taxon>
        <taxon>Rhodothermia</taxon>
        <taxon>Rhodothermales</taxon>
        <taxon>Rhodothermaceae</taxon>
        <taxon>Rhodothermus</taxon>
    </lineage>
</organism>
<dbReference type="InterPro" id="IPR011650">
    <property type="entry name" value="Peptidase_M20_dimer"/>
</dbReference>
<evidence type="ECO:0000256" key="2">
    <source>
        <dbReference type="ARBA" id="ARBA00022670"/>
    </source>
</evidence>
<evidence type="ECO:0000256" key="3">
    <source>
        <dbReference type="ARBA" id="ARBA00022723"/>
    </source>
</evidence>
<dbReference type="Gene3D" id="3.30.70.360">
    <property type="match status" value="1"/>
</dbReference>
<comment type="similarity">
    <text evidence="1">Belongs to the peptidase M20A family.</text>
</comment>
<dbReference type="eggNOG" id="COG0624">
    <property type="taxonomic scope" value="Bacteria"/>
</dbReference>
<dbReference type="Pfam" id="PF01546">
    <property type="entry name" value="Peptidase_M20"/>
    <property type="match status" value="1"/>
</dbReference>
<dbReference type="GO" id="GO:0008233">
    <property type="term" value="F:peptidase activity"/>
    <property type="evidence" value="ECO:0007669"/>
    <property type="project" value="UniProtKB-KW"/>
</dbReference>
<dbReference type="FunFam" id="3.40.630.10:FF:000027">
    <property type="entry name" value="N-fatty-acyl-amino acid synthase/hydrolase PM20D1"/>
    <property type="match status" value="1"/>
</dbReference>
<gene>
    <name evidence="7" type="ordered locus">Rmar_1037</name>
</gene>
<evidence type="ECO:0000256" key="1">
    <source>
        <dbReference type="ARBA" id="ARBA00006247"/>
    </source>
</evidence>
<dbReference type="AlphaFoldDB" id="D0MHH2"/>
<protein>
    <submittedName>
        <fullName evidence="7">Peptidase M20</fullName>
    </submittedName>
</protein>
<name>D0MHH2_RHOM4</name>
<evidence type="ECO:0000313" key="7">
    <source>
        <dbReference type="EMBL" id="ACY47930.1"/>
    </source>
</evidence>
<evidence type="ECO:0000256" key="4">
    <source>
        <dbReference type="ARBA" id="ARBA00022801"/>
    </source>
</evidence>
<dbReference type="CDD" id="cd05674">
    <property type="entry name" value="M20_yscS"/>
    <property type="match status" value="1"/>
</dbReference>
<sequence>MRMMRKPLLKVLIGALGLLLVLIVVLLVRAWRVGQQVESTENLEPLQLTLDAEALAQRLAGALRFPTVSNQDPARIDSSAFRALHTYLKENFPQVHAHLRREIIGGLSLLYTWPGQDTTLPAVVFMGHQDVVPIATPEAWTHPPFGGVVADGFVWGRGALDDKIGVLGVLEAVEHLLADGFRPVRTVYLAFGHDEEVGGRHGARQIAERLAARGVRLIAVVDEGGFVVDGVIPGMTRPVALVGVAEKGYVSLELTATAPGGHSSTPPTQTAIGTLSRAIVTLEDNPFPARLDGPTRGLLERLAPYVTFGPRVVLANLWLFGPVVKWMLARSPAGNASLRTTTAPTIFEAGVKENVLPTQARAVVNFRIYPGETAESVEQRVRTLLEDLPLQVRRLEETVTDPSPVSDFEGEAFRRVVAAIRQARADAPPVVAPYLVPGATDARYFTALSPNVYRFIGAQITPELLATIHGVDERVAVDEYVQAVRTYYALIRALSGP</sequence>
<keyword evidence="4" id="KW-0378">Hydrolase</keyword>
<reference evidence="7 8" key="1">
    <citation type="journal article" date="2009" name="Stand. Genomic Sci.">
        <title>Complete genome sequence of Rhodothermus marinus type strain (R-10).</title>
        <authorList>
            <person name="Nolan M."/>
            <person name="Tindall B.J."/>
            <person name="Pomrenke H."/>
            <person name="Lapidus A."/>
            <person name="Copeland A."/>
            <person name="Glavina Del Rio T."/>
            <person name="Lucas S."/>
            <person name="Chen F."/>
            <person name="Tice H."/>
            <person name="Cheng J.F."/>
            <person name="Saunders E."/>
            <person name="Han C."/>
            <person name="Bruce D."/>
            <person name="Goodwin L."/>
            <person name="Chain P."/>
            <person name="Pitluck S."/>
            <person name="Ovchinikova G."/>
            <person name="Pati A."/>
            <person name="Ivanova N."/>
            <person name="Mavromatis K."/>
            <person name="Chen A."/>
            <person name="Palaniappan K."/>
            <person name="Land M."/>
            <person name="Hauser L."/>
            <person name="Chang Y.J."/>
            <person name="Jeffries C.D."/>
            <person name="Brettin T."/>
            <person name="Goker M."/>
            <person name="Bristow J."/>
            <person name="Eisen J.A."/>
            <person name="Markowitz V."/>
            <person name="Hugenholtz P."/>
            <person name="Kyrpides N.C."/>
            <person name="Klenk H.P."/>
            <person name="Detter J.C."/>
        </authorList>
    </citation>
    <scope>NUCLEOTIDE SEQUENCE [LARGE SCALE GENOMIC DNA]</scope>
    <source>
        <strain evidence="8">ATCC 43812 / DSM 4252 / R-10</strain>
    </source>
</reference>
<dbReference type="GO" id="GO:0046872">
    <property type="term" value="F:metal ion binding"/>
    <property type="evidence" value="ECO:0007669"/>
    <property type="project" value="UniProtKB-KW"/>
</dbReference>
<dbReference type="SUPFAM" id="SSF55031">
    <property type="entry name" value="Bacterial exopeptidase dimerisation domain"/>
    <property type="match status" value="1"/>
</dbReference>
<dbReference type="Proteomes" id="UP000002221">
    <property type="component" value="Chromosome"/>
</dbReference>
<feature type="domain" description="Peptidase M20 dimerisation" evidence="6">
    <location>
        <begin position="244"/>
        <end position="389"/>
    </location>
</feature>
<dbReference type="KEGG" id="rmr:Rmar_1037"/>
<dbReference type="InterPro" id="IPR002933">
    <property type="entry name" value="Peptidase_M20"/>
</dbReference>
<dbReference type="Gene3D" id="1.10.150.900">
    <property type="match status" value="1"/>
</dbReference>
<dbReference type="HOGENOM" id="CLU_021802_11_1_10"/>
<dbReference type="PANTHER" id="PTHR45962:SF1">
    <property type="entry name" value="N-FATTY-ACYL-AMINO ACID SYNTHASE_HYDROLASE PM20D1"/>
    <property type="match status" value="1"/>
</dbReference>
<dbReference type="Gene3D" id="3.40.630.10">
    <property type="entry name" value="Zn peptidases"/>
    <property type="match status" value="1"/>
</dbReference>
<dbReference type="InterPro" id="IPR036264">
    <property type="entry name" value="Bact_exopeptidase_dim_dom"/>
</dbReference>
<accession>D0MHH2</accession>
<dbReference type="GO" id="GO:0006508">
    <property type="term" value="P:proteolysis"/>
    <property type="evidence" value="ECO:0007669"/>
    <property type="project" value="UniProtKB-KW"/>
</dbReference>
<keyword evidence="3" id="KW-0479">Metal-binding</keyword>
<dbReference type="InterPro" id="IPR047177">
    <property type="entry name" value="Pept_M20A"/>
</dbReference>
<dbReference type="PANTHER" id="PTHR45962">
    <property type="entry name" value="N-FATTY-ACYL-AMINO ACID SYNTHASE/HYDROLASE PM20D1"/>
    <property type="match status" value="1"/>
</dbReference>